<evidence type="ECO:0000313" key="2">
    <source>
        <dbReference type="Proteomes" id="UP000836387"/>
    </source>
</evidence>
<proteinExistence type="predicted"/>
<evidence type="ECO:0000313" key="1">
    <source>
        <dbReference type="EMBL" id="CAG9945557.1"/>
    </source>
</evidence>
<reference evidence="1" key="2">
    <citation type="submission" date="2021-10" db="EMBL/GenBank/DDBJ databases">
        <authorList>
            <person name="Piombo E."/>
        </authorList>
    </citation>
    <scope>NUCLEOTIDE SEQUENCE</scope>
</reference>
<gene>
    <name evidence="1" type="ORF">CRV2_00012295</name>
</gene>
<name>A0ACA9TYA7_BIOOC</name>
<sequence length="133" mass="14455">MVCILFGGWLAQKLPNARIYVCIGMLVPAFIGLLLQIVLPRSNVAGLLIGVYLFPPFATCLFIVLSLPGVNSSGYTKRITLSSYAFFGFALGNITGSFTVKPGETPAYRSVFIADIICIGLQSKYFLLRYMSG</sequence>
<accession>A0ACA9TYA7</accession>
<organism evidence="1 2">
    <name type="scientific">Clonostachys rosea f. rosea IK726</name>
    <dbReference type="NCBI Taxonomy" id="1349383"/>
    <lineage>
        <taxon>Eukaryota</taxon>
        <taxon>Fungi</taxon>
        <taxon>Dikarya</taxon>
        <taxon>Ascomycota</taxon>
        <taxon>Pezizomycotina</taxon>
        <taxon>Sordariomycetes</taxon>
        <taxon>Hypocreomycetidae</taxon>
        <taxon>Hypocreales</taxon>
        <taxon>Bionectriaceae</taxon>
        <taxon>Clonostachys</taxon>
    </lineage>
</organism>
<reference evidence="1" key="1">
    <citation type="submission" date="2020-04" db="EMBL/GenBank/DDBJ databases">
        <authorList>
            <person name="Broberg M."/>
        </authorList>
    </citation>
    <scope>NUCLEOTIDE SEQUENCE</scope>
</reference>
<comment type="caution">
    <text evidence="1">The sequence shown here is derived from an EMBL/GenBank/DDBJ whole genome shotgun (WGS) entry which is preliminary data.</text>
</comment>
<dbReference type="Proteomes" id="UP000836387">
    <property type="component" value="Unassembled WGS sequence"/>
</dbReference>
<dbReference type="EMBL" id="CADEHS020000009">
    <property type="protein sequence ID" value="CAG9945557.1"/>
    <property type="molecule type" value="Genomic_DNA"/>
</dbReference>
<keyword evidence="2" id="KW-1185">Reference proteome</keyword>
<protein>
    <submittedName>
        <fullName evidence="1">Uncharacterized protein</fullName>
    </submittedName>
</protein>